<dbReference type="AlphaFoldDB" id="A0A1E3I5C8"/>
<organism evidence="1 2">
    <name type="scientific">Cryptococcus amylolentus CBS 6039</name>
    <dbReference type="NCBI Taxonomy" id="1295533"/>
    <lineage>
        <taxon>Eukaryota</taxon>
        <taxon>Fungi</taxon>
        <taxon>Dikarya</taxon>
        <taxon>Basidiomycota</taxon>
        <taxon>Agaricomycotina</taxon>
        <taxon>Tremellomycetes</taxon>
        <taxon>Tremellales</taxon>
        <taxon>Cryptococcaceae</taxon>
        <taxon>Cryptococcus</taxon>
    </lineage>
</organism>
<keyword evidence="2" id="KW-1185">Reference proteome</keyword>
<dbReference type="RefSeq" id="XP_018997555.1">
    <property type="nucleotide sequence ID" value="XM_019135128.1"/>
</dbReference>
<sequence>MFLLIRKFLFDLGLQLLAALALRQKLRNVLALFLFGLVLADSTADDVGAAVDRLVAVAGVFLQVLFFLNSGELVEVGLLLRRCLSEEVGINLASTTCFRNRMKAFRGRGMWSAFCYIHGWSSSCRLYHSPLRAAIPKNCWPRKLEHEAQEQEPDEQSEE</sequence>
<gene>
    <name evidence="1" type="ORF">L202_01676</name>
</gene>
<name>A0A1E3I5C8_9TREE</name>
<comment type="caution">
    <text evidence="1">The sequence shown here is derived from an EMBL/GenBank/DDBJ whole genome shotgun (WGS) entry which is preliminary data.</text>
</comment>
<reference evidence="1 2" key="1">
    <citation type="submission" date="2016-06" db="EMBL/GenBank/DDBJ databases">
        <title>Evolution of pathogenesis and genome organization in the Tremellales.</title>
        <authorList>
            <person name="Cuomo C."/>
            <person name="Litvintseva A."/>
            <person name="Heitman J."/>
            <person name="Chen Y."/>
            <person name="Sun S."/>
            <person name="Springer D."/>
            <person name="Dromer F."/>
            <person name="Young S."/>
            <person name="Zeng Q."/>
            <person name="Chapman S."/>
            <person name="Gujja S."/>
            <person name="Saif S."/>
            <person name="Birren B."/>
        </authorList>
    </citation>
    <scope>NUCLEOTIDE SEQUENCE [LARGE SCALE GENOMIC DNA]</scope>
    <source>
        <strain evidence="1 2">CBS 6039</strain>
    </source>
</reference>
<dbReference type="EMBL" id="AWGJ01000002">
    <property type="protein sequence ID" value="ODN83555.1"/>
    <property type="molecule type" value="Genomic_DNA"/>
</dbReference>
<accession>A0A1E3I5C8</accession>
<evidence type="ECO:0000313" key="1">
    <source>
        <dbReference type="EMBL" id="ODN83555.1"/>
    </source>
</evidence>
<dbReference type="GeneID" id="30152985"/>
<proteinExistence type="predicted"/>
<evidence type="ECO:0000313" key="2">
    <source>
        <dbReference type="Proteomes" id="UP000094065"/>
    </source>
</evidence>
<protein>
    <submittedName>
        <fullName evidence="1">Uncharacterized protein</fullName>
    </submittedName>
</protein>
<dbReference type="Proteomes" id="UP000094065">
    <property type="component" value="Unassembled WGS sequence"/>
</dbReference>